<dbReference type="GO" id="GO:0009378">
    <property type="term" value="F:four-way junction helicase activity"/>
    <property type="evidence" value="ECO:0007669"/>
    <property type="project" value="TreeGrafter"/>
</dbReference>
<protein>
    <recommendedName>
        <fullName evidence="5">DNA 3'-5' helicase</fullName>
        <ecNumber evidence="5">5.6.2.4</ecNumber>
    </recommendedName>
</protein>
<evidence type="ECO:0000256" key="2">
    <source>
        <dbReference type="ARBA" id="ARBA00022741"/>
    </source>
</evidence>
<organism evidence="9 10">
    <name type="scientific">Agrocybe pediades</name>
    <dbReference type="NCBI Taxonomy" id="84607"/>
    <lineage>
        <taxon>Eukaryota</taxon>
        <taxon>Fungi</taxon>
        <taxon>Dikarya</taxon>
        <taxon>Basidiomycota</taxon>
        <taxon>Agaricomycotina</taxon>
        <taxon>Agaricomycetes</taxon>
        <taxon>Agaricomycetidae</taxon>
        <taxon>Agaricales</taxon>
        <taxon>Agaricineae</taxon>
        <taxon>Strophariaceae</taxon>
        <taxon>Agrocybe</taxon>
    </lineage>
</organism>
<dbReference type="GO" id="GO:0043138">
    <property type="term" value="F:3'-5' DNA helicase activity"/>
    <property type="evidence" value="ECO:0007669"/>
    <property type="project" value="UniProtKB-EC"/>
</dbReference>
<dbReference type="PANTHER" id="PTHR13710:SF154">
    <property type="entry name" value="RECQ HELICASE, PUTATIVE (AFU_ORTHOLOGUE AFUA_6G14720)-RELATED"/>
    <property type="match status" value="1"/>
</dbReference>
<dbReference type="InterPro" id="IPR014001">
    <property type="entry name" value="Helicase_ATP-bd"/>
</dbReference>
<dbReference type="GO" id="GO:0000724">
    <property type="term" value="P:double-strand break repair via homologous recombination"/>
    <property type="evidence" value="ECO:0007669"/>
    <property type="project" value="TreeGrafter"/>
</dbReference>
<feature type="compositionally biased region" description="Low complexity" evidence="6">
    <location>
        <begin position="145"/>
        <end position="157"/>
    </location>
</feature>
<feature type="compositionally biased region" description="Polar residues" evidence="6">
    <location>
        <begin position="86"/>
        <end position="97"/>
    </location>
</feature>
<feature type="domain" description="Helicase C-terminal" evidence="8">
    <location>
        <begin position="1461"/>
        <end position="1611"/>
    </location>
</feature>
<evidence type="ECO:0000256" key="4">
    <source>
        <dbReference type="ARBA" id="ARBA00034617"/>
    </source>
</evidence>
<dbReference type="Proteomes" id="UP000521872">
    <property type="component" value="Unassembled WGS sequence"/>
</dbReference>
<evidence type="ECO:0000259" key="7">
    <source>
        <dbReference type="PROSITE" id="PS51192"/>
    </source>
</evidence>
<dbReference type="PANTHER" id="PTHR13710">
    <property type="entry name" value="DNA HELICASE RECQ FAMILY MEMBER"/>
    <property type="match status" value="1"/>
</dbReference>
<evidence type="ECO:0000256" key="6">
    <source>
        <dbReference type="SAM" id="MobiDB-lite"/>
    </source>
</evidence>
<dbReference type="InterPro" id="IPR013087">
    <property type="entry name" value="Znf_C2H2_type"/>
</dbReference>
<keyword evidence="10" id="KW-1185">Reference proteome</keyword>
<evidence type="ECO:0000256" key="1">
    <source>
        <dbReference type="ARBA" id="ARBA00005446"/>
    </source>
</evidence>
<keyword evidence="3" id="KW-0067">ATP-binding</keyword>
<feature type="compositionally biased region" description="Basic residues" evidence="6">
    <location>
        <begin position="120"/>
        <end position="130"/>
    </location>
</feature>
<name>A0A8H4VPY9_9AGAR</name>
<dbReference type="SMART" id="SM00487">
    <property type="entry name" value="DEXDc"/>
    <property type="match status" value="1"/>
</dbReference>
<feature type="compositionally biased region" description="Basic and acidic residues" evidence="6">
    <location>
        <begin position="98"/>
        <end position="108"/>
    </location>
</feature>
<dbReference type="InterPro" id="IPR027417">
    <property type="entry name" value="P-loop_NTPase"/>
</dbReference>
<dbReference type="GO" id="GO:0005694">
    <property type="term" value="C:chromosome"/>
    <property type="evidence" value="ECO:0007669"/>
    <property type="project" value="TreeGrafter"/>
</dbReference>
<reference evidence="9 10" key="1">
    <citation type="submission" date="2019-12" db="EMBL/GenBank/DDBJ databases">
        <authorList>
            <person name="Floudas D."/>
            <person name="Bentzer J."/>
            <person name="Ahren D."/>
            <person name="Johansson T."/>
            <person name="Persson P."/>
            <person name="Tunlid A."/>
        </authorList>
    </citation>
    <scope>NUCLEOTIDE SEQUENCE [LARGE SCALE GENOMIC DNA]</scope>
    <source>
        <strain evidence="9 10">CBS 102.39</strain>
    </source>
</reference>
<accession>A0A8H4VPY9</accession>
<dbReference type="Gene3D" id="3.40.50.300">
    <property type="entry name" value="P-loop containing nucleotide triphosphate hydrolases"/>
    <property type="match status" value="2"/>
</dbReference>
<feature type="compositionally biased region" description="Polar residues" evidence="6">
    <location>
        <begin position="186"/>
        <end position="200"/>
    </location>
</feature>
<comment type="caution">
    <text evidence="9">The sequence shown here is derived from an EMBL/GenBank/DDBJ whole genome shotgun (WGS) entry which is preliminary data.</text>
</comment>
<evidence type="ECO:0000313" key="10">
    <source>
        <dbReference type="Proteomes" id="UP000521872"/>
    </source>
</evidence>
<dbReference type="SMART" id="SM00355">
    <property type="entry name" value="ZnF_C2H2"/>
    <property type="match status" value="2"/>
</dbReference>
<evidence type="ECO:0000259" key="8">
    <source>
        <dbReference type="PROSITE" id="PS51194"/>
    </source>
</evidence>
<dbReference type="Pfam" id="PF12013">
    <property type="entry name" value="OrsD"/>
    <property type="match status" value="1"/>
</dbReference>
<comment type="catalytic activity">
    <reaction evidence="4">
        <text>Couples ATP hydrolysis with the unwinding of duplex DNA by translocating in the 3'-5' direction.</text>
        <dbReference type="EC" id="5.6.2.4"/>
    </reaction>
</comment>
<dbReference type="InterPro" id="IPR001650">
    <property type="entry name" value="Helicase_C-like"/>
</dbReference>
<dbReference type="EMBL" id="JAACJL010000030">
    <property type="protein sequence ID" value="KAF4617757.1"/>
    <property type="molecule type" value="Genomic_DNA"/>
</dbReference>
<sequence length="2095" mass="236352">MRTVKTHVERLHAKEVHFKDKAKHVGICYRLEPNGTLVCFMDGCNHEDRSLASMQTHLKGSHKLKSITPTFYLWENSAPVPAPMVPTSTNPDSPSSKTSEDTESDNHSGRSQSVGIGSRRVSRSTSRHFNKPYMRVNTNLDRPSRAVSSSSSCDVSPIGRGRSALRSATTPAHPSPLTHVIFSRPASRSPTLEQDSVSSDQHTDAIDQRMDMVDDETEQLRQSISDMLHHPTVSSTDSCDMEKANILLRKFGLVLFQIPFSNFPPQHLLICVICKKGISLSHAFDHPLMHHIKKRTELKHWLDENMTLWNLQTANTSISLPTRPIEPLYLLEILNGFKCDICQYLSTSKDALRKHIQSFHKNIPKASSSSVLLQTFFKQHPRYFEVLSLDPIDSEAIVHAYLSDVEALPAFKKSADHILVPKDVNDVGPLLASTEWHIHFHQYLDDRSKIRQIVQLMKVPTKNESNAWLGSPLYDVVKEYMADFKKKTSQLGLAAKCMLTTYPRVSHDDEAFAVVGDKSEDAYGLVVRKWTIACLRSLHPKQDDYSIPLNDTDKQYAQSLVDALQTNDIAAAIPAFHNFIKNLFYPRTPTSNKWNDPFECLFAVYSLKEGGTFASAQASTHPLAALKYFIRGIMIHEAFNNIDSFDGNITLAIEQEAKKNVVPMTSGAYNACCEHSRFISALAYGSTRPPTTMISVDEQSVTHQGKKLRMSDLREGLQRLQEDLFTEILDLTLGFEKKIIDPQDLQDDWSNDEYGYTWLKQHRFLHDDEALFKALLVHPIWRLGTISNQKFTIDSSCAWHYLDKSRQVLNKLFFYTFCTAGQTPRINEFVDYQIENGIRPRHFFWDNGRLWVATRRTKTETQTRTESFLPMKCHEHLSHLLKIYFLLIRPVETRLVFFMHGQEATQISKQYMWVHGGDRISDDDGYQLISRLTNAYFGVELGTREYRHITVAIGRMYLGNEAEMDDEEMDAIAAQAGHSAGIARSIYAVEAGRLPTMTSDKLRRFARASEKWAEVLGLVPGVPAMLPLERRLASRDNTYSTSTVGGNDQSVPAIGFDVNFLLAKLQATIVQEVQGIESRLQDHVRQAVAEGLVGMSSITHPTSHIGPQIEQELAPPPSRPSTLPVEAMHENNDLDDMYLISDNEEENMDPFNDYNSSDLSSLGPSPPPPPRVASRYEEDVGMSSSPPSVQMHMSPPQSPTQPTHRRTDIAQLGLPQTQRDPLPPNLTVLLTQEFMVNLLKQHFPNIPNPVFKSPEQERAVQLALSRQINFVAVLPTGGGKSLLFTLPPLIERPQNQAPLRTIVVVPSRALLTDHLNRAKSIGIPAVQWTSTSRPPAAENQIIFVALETATGHGFMSYWKGQESRVVRLVIDEAHLMLTQSSFRANFSKLCQLAQFPVQKIYLSASLPPRLMPHFLRHAALPSSTNIVRARADQPNISYNVVKYTSMETEKPLEVAILIAKFLESGYMEEDQLGMIFCTSKREVEWLHTNFTLCSSHSDQMLEERARNEGLWKTSTHRWIASTTVLMQGIDSPRVGAVIFVKIPFGAMNIYQGAGRGGRDGRTSWAILLHENNRKLTTKGRNFDGVDAEALQEAYKFAEMDQCRRIVLSELMDGSPRTCTDLQTNALCDFCNSDSSLVKKILPIVSDRTRAVYYARLHPSAQPAAPLDEYDLFNSGLDGDIDTSAFDRIPYLNSAPPSHHSQPLPVHRSQPTFFSTQPVAPPILPQSTLPSMAVLRDMAHHQDVRHRKQEKAKKLDKWIRRFCGNCYICWANTGTFEKRHEFTFKNCEGNKGYFNNVSGWAELKKAMVFEAPKFTYCYRCGLPQTRAHRPSSHPEVKAGSICPFEDFVAQILFFIIKKPNWWTYCCARFPGLQVDMTPIEFGNWAKRESGSDGFHNGLENFATANLLQVEADVRAGMRQLMQQLIIRYDKRRADNRVADAIVIICKVPPHQSTEETEPHYTCRVFYPATGRYIGGVHIYTAGCPEPISADSWFRRAMLDVGYLSKQSVPEIPDFVLNNCCNVPYDSSEHIQQFSGHGSLSILFQEWLTIPGFIHGTATKSGVPGWDRGLDSKIGPTFPIQPAVLTLQPPALWYLSQ</sequence>
<dbReference type="InterPro" id="IPR011545">
    <property type="entry name" value="DEAD/DEAH_box_helicase_dom"/>
</dbReference>
<dbReference type="GO" id="GO:0003676">
    <property type="term" value="F:nucleic acid binding"/>
    <property type="evidence" value="ECO:0007669"/>
    <property type="project" value="InterPro"/>
</dbReference>
<feature type="domain" description="Helicase ATP-binding" evidence="7">
    <location>
        <begin position="1261"/>
        <end position="1424"/>
    </location>
</feature>
<evidence type="ECO:0000256" key="3">
    <source>
        <dbReference type="ARBA" id="ARBA00022840"/>
    </source>
</evidence>
<feature type="region of interest" description="Disordered" evidence="6">
    <location>
        <begin position="1146"/>
        <end position="1204"/>
    </location>
</feature>
<evidence type="ECO:0000256" key="5">
    <source>
        <dbReference type="ARBA" id="ARBA00034808"/>
    </source>
</evidence>
<dbReference type="PROSITE" id="PS51194">
    <property type="entry name" value="HELICASE_CTER"/>
    <property type="match status" value="1"/>
</dbReference>
<dbReference type="Pfam" id="PF00270">
    <property type="entry name" value="DEAD"/>
    <property type="match status" value="1"/>
</dbReference>
<dbReference type="EC" id="5.6.2.4" evidence="5"/>
<dbReference type="PROSITE" id="PS51192">
    <property type="entry name" value="HELICASE_ATP_BIND_1"/>
    <property type="match status" value="1"/>
</dbReference>
<feature type="compositionally biased region" description="Low complexity" evidence="6">
    <location>
        <begin position="109"/>
        <end position="119"/>
    </location>
</feature>
<keyword evidence="2" id="KW-0547">Nucleotide-binding</keyword>
<feature type="region of interest" description="Disordered" evidence="6">
    <location>
        <begin position="82"/>
        <end position="204"/>
    </location>
</feature>
<proteinExistence type="inferred from homology"/>
<evidence type="ECO:0000313" key="9">
    <source>
        <dbReference type="EMBL" id="KAF4617757.1"/>
    </source>
</evidence>
<gene>
    <name evidence="9" type="ORF">D9613_006447</name>
</gene>
<dbReference type="InterPro" id="IPR022698">
    <property type="entry name" value="OrsD"/>
</dbReference>
<dbReference type="SMART" id="SM00490">
    <property type="entry name" value="HELICc"/>
    <property type="match status" value="1"/>
</dbReference>
<dbReference type="GO" id="GO:0005524">
    <property type="term" value="F:ATP binding"/>
    <property type="evidence" value="ECO:0007669"/>
    <property type="project" value="UniProtKB-KW"/>
</dbReference>
<dbReference type="SUPFAM" id="SSF52540">
    <property type="entry name" value="P-loop containing nucleoside triphosphate hydrolases"/>
    <property type="match status" value="1"/>
</dbReference>
<dbReference type="Pfam" id="PF00271">
    <property type="entry name" value="Helicase_C"/>
    <property type="match status" value="1"/>
</dbReference>
<comment type="similarity">
    <text evidence="1">Belongs to the helicase family. RecQ subfamily.</text>
</comment>
<dbReference type="GO" id="GO:0005737">
    <property type="term" value="C:cytoplasm"/>
    <property type="evidence" value="ECO:0007669"/>
    <property type="project" value="TreeGrafter"/>
</dbReference>